<feature type="compositionally biased region" description="Low complexity" evidence="1">
    <location>
        <begin position="14"/>
        <end position="34"/>
    </location>
</feature>
<dbReference type="GeneID" id="87812733"/>
<feature type="compositionally biased region" description="Basic and acidic residues" evidence="1">
    <location>
        <begin position="430"/>
        <end position="440"/>
    </location>
</feature>
<gene>
    <name evidence="2" type="ORF">LOC62_07G009572</name>
</gene>
<feature type="region of interest" description="Disordered" evidence="1">
    <location>
        <begin position="416"/>
        <end position="488"/>
    </location>
</feature>
<evidence type="ECO:0000313" key="2">
    <source>
        <dbReference type="EMBL" id="WOO86083.1"/>
    </source>
</evidence>
<proteinExistence type="predicted"/>
<reference evidence="2" key="1">
    <citation type="submission" date="2023-10" db="EMBL/GenBank/DDBJ databases">
        <authorList>
            <person name="Noh H."/>
        </authorList>
    </citation>
    <scope>NUCLEOTIDE SEQUENCE</scope>
    <source>
        <strain evidence="2">DUCC4014</strain>
    </source>
</reference>
<feature type="compositionally biased region" description="Low complexity" evidence="1">
    <location>
        <begin position="679"/>
        <end position="691"/>
    </location>
</feature>
<protein>
    <submittedName>
        <fullName evidence="2">Uncharacterized protein</fullName>
    </submittedName>
</protein>
<evidence type="ECO:0000313" key="3">
    <source>
        <dbReference type="Proteomes" id="UP000827549"/>
    </source>
</evidence>
<dbReference type="AlphaFoldDB" id="A0AAF1BUH5"/>
<accession>A0AAF1BUH5</accession>
<feature type="region of interest" description="Disordered" evidence="1">
    <location>
        <begin position="1"/>
        <end position="34"/>
    </location>
</feature>
<dbReference type="RefSeq" id="XP_062632109.1">
    <property type="nucleotide sequence ID" value="XM_062776125.1"/>
</dbReference>
<sequence>MSSSAPPNGRSGHAPALAAASSPSASAAAATTTSSAAAAAAAAPPPTYAPTQPQILVVPLPDASSFFWGRTIQGEVFIKGLGERRTRTVQSLSVSARLTDRLPGHPVDDLLDIAPQTLYPVAEPQASTSASTETAFPTSLRFALPLPPALADGSPLPATLNLGAGGEVRWEVQVRLALLSGEVITERVTVEGTPPDVCTDQTEEEPLEAESVLERDGVRVRLVLACSRPRLGAPVRVGVEVRPKGRSEKRTGVAGLAAQPSAAETLRPLRRMRLELIRSVDIIPGPEDSAAGTTHSPSKTHIHTTVLHASGKSLRYPGATAPPLRLLFTLPTAQLHPGAIATGGETTARTPYHSVRFKVRATLGFGVHEQQPGPSRAQDERGDWAVEQEITIRPPTWQEPRAVVIERGLQPELGTGDAAQLELVDEDEREAYRRKGRDVVGEGGTTRVDGGPSASGAVDEPPSFGEATEAPGPSGTQSHAGDDDNALPSFTESEAQMRSGAVPLLNQAVPSERLVPVSFTPDDGIADVRAAQRRSSFSGELGTWIEYDGYETFSVPPPPPAASYGLVGSMDPPREGDDEAHVVGDMAARLGIEAGHAPAHPAELLEQLGLNTRVVDMQDDMPPGIDEPSLPALPGFGGPTPPVRAFAAAPFVAPAFRSPFANVRDNDSEAEGDHPPSFAASEAAEAAGGVAHSRVVSRSGSLAVPSDAPPPGYFGGVAAGSPHGGPPAYS</sequence>
<organism evidence="2 3">
    <name type="scientific">Vanrija pseudolonga</name>
    <dbReference type="NCBI Taxonomy" id="143232"/>
    <lineage>
        <taxon>Eukaryota</taxon>
        <taxon>Fungi</taxon>
        <taxon>Dikarya</taxon>
        <taxon>Basidiomycota</taxon>
        <taxon>Agaricomycotina</taxon>
        <taxon>Tremellomycetes</taxon>
        <taxon>Trichosporonales</taxon>
        <taxon>Trichosporonaceae</taxon>
        <taxon>Vanrija</taxon>
    </lineage>
</organism>
<feature type="compositionally biased region" description="Basic and acidic residues" evidence="1">
    <location>
        <begin position="664"/>
        <end position="674"/>
    </location>
</feature>
<evidence type="ECO:0000256" key="1">
    <source>
        <dbReference type="SAM" id="MobiDB-lite"/>
    </source>
</evidence>
<feature type="region of interest" description="Disordered" evidence="1">
    <location>
        <begin position="663"/>
        <end position="730"/>
    </location>
</feature>
<dbReference type="Proteomes" id="UP000827549">
    <property type="component" value="Chromosome 7"/>
</dbReference>
<name>A0AAF1BUH5_9TREE</name>
<dbReference type="EMBL" id="CP086720">
    <property type="protein sequence ID" value="WOO86083.1"/>
    <property type="molecule type" value="Genomic_DNA"/>
</dbReference>
<keyword evidence="3" id="KW-1185">Reference proteome</keyword>